<dbReference type="Proteomes" id="UP001189429">
    <property type="component" value="Unassembled WGS sequence"/>
</dbReference>
<dbReference type="EMBL" id="CAUYUJ010014216">
    <property type="protein sequence ID" value="CAK0838343.1"/>
    <property type="molecule type" value="Genomic_DNA"/>
</dbReference>
<organism evidence="2 3">
    <name type="scientific">Prorocentrum cordatum</name>
    <dbReference type="NCBI Taxonomy" id="2364126"/>
    <lineage>
        <taxon>Eukaryota</taxon>
        <taxon>Sar</taxon>
        <taxon>Alveolata</taxon>
        <taxon>Dinophyceae</taxon>
        <taxon>Prorocentrales</taxon>
        <taxon>Prorocentraceae</taxon>
        <taxon>Prorocentrum</taxon>
    </lineage>
</organism>
<sequence length="114" mass="12165">MAKGRRLAASAGTAMARGTPGGQKPSGPSLEVDAVPQPVLDYAKQFESFDKRLAAQEQAMPPPALPAQIVLHDARRICHIAFEKRSRAAVWTTRCGVYFASCRGARLADVLSSG</sequence>
<name>A0ABN9T0J0_9DINO</name>
<protein>
    <submittedName>
        <fullName evidence="2">Uncharacterized protein</fullName>
    </submittedName>
</protein>
<reference evidence="2" key="1">
    <citation type="submission" date="2023-10" db="EMBL/GenBank/DDBJ databases">
        <authorList>
            <person name="Chen Y."/>
            <person name="Shah S."/>
            <person name="Dougan E. K."/>
            <person name="Thang M."/>
            <person name="Chan C."/>
        </authorList>
    </citation>
    <scope>NUCLEOTIDE SEQUENCE [LARGE SCALE GENOMIC DNA]</scope>
</reference>
<evidence type="ECO:0000313" key="2">
    <source>
        <dbReference type="EMBL" id="CAK0838343.1"/>
    </source>
</evidence>
<keyword evidence="3" id="KW-1185">Reference proteome</keyword>
<feature type="region of interest" description="Disordered" evidence="1">
    <location>
        <begin position="1"/>
        <end position="31"/>
    </location>
</feature>
<evidence type="ECO:0000313" key="3">
    <source>
        <dbReference type="Proteomes" id="UP001189429"/>
    </source>
</evidence>
<proteinExistence type="predicted"/>
<evidence type="ECO:0000256" key="1">
    <source>
        <dbReference type="SAM" id="MobiDB-lite"/>
    </source>
</evidence>
<accession>A0ABN9T0J0</accession>
<comment type="caution">
    <text evidence="2">The sequence shown here is derived from an EMBL/GenBank/DDBJ whole genome shotgun (WGS) entry which is preliminary data.</text>
</comment>
<gene>
    <name evidence="2" type="ORF">PCOR1329_LOCUS34313</name>
</gene>